<evidence type="ECO:0000256" key="1">
    <source>
        <dbReference type="SAM" id="Phobius"/>
    </source>
</evidence>
<keyword evidence="1" id="KW-0812">Transmembrane</keyword>
<feature type="transmembrane region" description="Helical" evidence="1">
    <location>
        <begin position="39"/>
        <end position="57"/>
    </location>
</feature>
<dbReference type="Proteomes" id="UP001595840">
    <property type="component" value="Unassembled WGS sequence"/>
</dbReference>
<dbReference type="NCBIfam" id="TIGR01300">
    <property type="entry name" value="CPA3_mnhG_phaG"/>
    <property type="match status" value="1"/>
</dbReference>
<name>A0ABV8V223_9GAMM</name>
<keyword evidence="3" id="KW-1185">Reference proteome</keyword>
<proteinExistence type="predicted"/>
<evidence type="ECO:0000313" key="2">
    <source>
        <dbReference type="EMBL" id="MFC4361187.1"/>
    </source>
</evidence>
<organism evidence="2 3">
    <name type="scientific">Simiduia curdlanivorans</name>
    <dbReference type="NCBI Taxonomy" id="1492769"/>
    <lineage>
        <taxon>Bacteria</taxon>
        <taxon>Pseudomonadati</taxon>
        <taxon>Pseudomonadota</taxon>
        <taxon>Gammaproteobacteria</taxon>
        <taxon>Cellvibrionales</taxon>
        <taxon>Cellvibrionaceae</taxon>
        <taxon>Simiduia</taxon>
    </lineage>
</organism>
<dbReference type="RefSeq" id="WP_290260154.1">
    <property type="nucleotide sequence ID" value="NZ_JAUFQG010000004.1"/>
</dbReference>
<gene>
    <name evidence="2" type="primary">mnhG</name>
    <name evidence="2" type="ORF">ACFOX3_02675</name>
</gene>
<dbReference type="PANTHER" id="PTHR34703">
    <property type="entry name" value="ANTIPORTER SUBUNIT MNHG2-RELATED"/>
    <property type="match status" value="1"/>
</dbReference>
<dbReference type="PANTHER" id="PTHR34703:SF1">
    <property type="entry name" value="ANTIPORTER SUBUNIT MNHG2-RELATED"/>
    <property type="match status" value="1"/>
</dbReference>
<protein>
    <submittedName>
        <fullName evidence="2">Monovalent cation/H(+) antiporter subunit G</fullName>
    </submittedName>
</protein>
<accession>A0ABV8V223</accession>
<dbReference type="Pfam" id="PF03334">
    <property type="entry name" value="PhaG_MnhG_YufB"/>
    <property type="match status" value="1"/>
</dbReference>
<keyword evidence="1" id="KW-0472">Membrane</keyword>
<comment type="caution">
    <text evidence="2">The sequence shown here is derived from an EMBL/GenBank/DDBJ whole genome shotgun (WGS) entry which is preliminary data.</text>
</comment>
<evidence type="ECO:0000313" key="3">
    <source>
        <dbReference type="Proteomes" id="UP001595840"/>
    </source>
</evidence>
<dbReference type="InterPro" id="IPR005133">
    <property type="entry name" value="PhaG_MnhG_YufB"/>
</dbReference>
<feature type="transmembrane region" description="Helical" evidence="1">
    <location>
        <begin position="64"/>
        <end position="82"/>
    </location>
</feature>
<dbReference type="EMBL" id="JBHSCX010000003">
    <property type="protein sequence ID" value="MFC4361187.1"/>
    <property type="molecule type" value="Genomic_DNA"/>
</dbReference>
<reference evidence="3" key="1">
    <citation type="journal article" date="2019" name="Int. J. Syst. Evol. Microbiol.">
        <title>The Global Catalogue of Microorganisms (GCM) 10K type strain sequencing project: providing services to taxonomists for standard genome sequencing and annotation.</title>
        <authorList>
            <consortium name="The Broad Institute Genomics Platform"/>
            <consortium name="The Broad Institute Genome Sequencing Center for Infectious Disease"/>
            <person name="Wu L."/>
            <person name="Ma J."/>
        </authorList>
    </citation>
    <scope>NUCLEOTIDE SEQUENCE [LARGE SCALE GENOMIC DNA]</scope>
    <source>
        <strain evidence="3">CECT 8570</strain>
    </source>
</reference>
<sequence>MDQVMDILSGCFLLVGILFLVSGAVGVLRFPDFFTRMHAASVTDTLAAGSILIGLMLQSPNGMVVVKLIMILMMMLFINPSASHALAKAAVYSGLRPLIDKKENK</sequence>
<keyword evidence="1" id="KW-1133">Transmembrane helix</keyword>